<dbReference type="Proteomes" id="UP001178507">
    <property type="component" value="Unassembled WGS sequence"/>
</dbReference>
<evidence type="ECO:0000256" key="1">
    <source>
        <dbReference type="SAM" id="Coils"/>
    </source>
</evidence>
<sequence length="209" mass="24054">MASSSEDNTKTVKMTLQVAPVQEDFETLVNGLTFQEMDTHKTEIFEEIKRLTAQHVYLNELLEEENSRIRKEETARRQRERNELVREQNRLERESNMTVFVDMEGFRDEPYTATLSKDSTIADLREMVAVNHPDYTNLRLKTAKDDFTKHFKMIWNDKVFHSMNARPTLGGKTLNMPDGARLSGYSKAEYEAMTVIASVAPVVAEAEGQ</sequence>
<evidence type="ECO:0000313" key="3">
    <source>
        <dbReference type="Proteomes" id="UP001178507"/>
    </source>
</evidence>
<accession>A0AA36I1I5</accession>
<dbReference type="EMBL" id="CAUJNA010000615">
    <property type="protein sequence ID" value="CAJ1379299.1"/>
    <property type="molecule type" value="Genomic_DNA"/>
</dbReference>
<keyword evidence="1" id="KW-0175">Coiled coil</keyword>
<protein>
    <submittedName>
        <fullName evidence="2">Uncharacterized protein</fullName>
    </submittedName>
</protein>
<organism evidence="2 3">
    <name type="scientific">Effrenium voratum</name>
    <dbReference type="NCBI Taxonomy" id="2562239"/>
    <lineage>
        <taxon>Eukaryota</taxon>
        <taxon>Sar</taxon>
        <taxon>Alveolata</taxon>
        <taxon>Dinophyceae</taxon>
        <taxon>Suessiales</taxon>
        <taxon>Symbiodiniaceae</taxon>
        <taxon>Effrenium</taxon>
    </lineage>
</organism>
<gene>
    <name evidence="2" type="ORF">EVOR1521_LOCUS7579</name>
</gene>
<keyword evidence="3" id="KW-1185">Reference proteome</keyword>
<proteinExistence type="predicted"/>
<evidence type="ECO:0000313" key="2">
    <source>
        <dbReference type="EMBL" id="CAJ1379299.1"/>
    </source>
</evidence>
<reference evidence="2" key="1">
    <citation type="submission" date="2023-08" db="EMBL/GenBank/DDBJ databases">
        <authorList>
            <person name="Chen Y."/>
            <person name="Shah S."/>
            <person name="Dougan E. K."/>
            <person name="Thang M."/>
            <person name="Chan C."/>
        </authorList>
    </citation>
    <scope>NUCLEOTIDE SEQUENCE</scope>
</reference>
<dbReference type="AlphaFoldDB" id="A0AA36I1I5"/>
<feature type="coiled-coil region" evidence="1">
    <location>
        <begin position="62"/>
        <end position="97"/>
    </location>
</feature>
<comment type="caution">
    <text evidence="2">The sequence shown here is derived from an EMBL/GenBank/DDBJ whole genome shotgun (WGS) entry which is preliminary data.</text>
</comment>
<name>A0AA36I1I5_9DINO</name>